<keyword evidence="2" id="KW-1133">Transmembrane helix</keyword>
<dbReference type="EMBL" id="NNRN01000001">
    <property type="protein sequence ID" value="OYR32993.1"/>
    <property type="molecule type" value="Genomic_DNA"/>
</dbReference>
<accession>A0A256H0N8</accession>
<evidence type="ECO:0000313" key="5">
    <source>
        <dbReference type="EMBL" id="OYR32993.1"/>
    </source>
</evidence>
<reference evidence="4 7" key="2">
    <citation type="submission" date="2019-09" db="EMBL/GenBank/DDBJ databases">
        <title>Taxonomic organization of the family Brucellaceae based on a phylogenomic approach.</title>
        <authorList>
            <person name="Leclercq S."/>
            <person name="Cloeckaert A."/>
            <person name="Zygmunt M.S."/>
        </authorList>
    </citation>
    <scope>NUCLEOTIDE SEQUENCE [LARGE SCALE GENOMIC DNA]</scope>
    <source>
        <strain evidence="4 7">LUP23</strain>
    </source>
</reference>
<dbReference type="RefSeq" id="WP_094513177.1">
    <property type="nucleotide sequence ID" value="NZ_JBHEEP010000036.1"/>
</dbReference>
<evidence type="ECO:0000313" key="4">
    <source>
        <dbReference type="EMBL" id="KAB2699942.1"/>
    </source>
</evidence>
<dbReference type="Pfam" id="PF05656">
    <property type="entry name" value="DUF805"/>
    <property type="match status" value="1"/>
</dbReference>
<dbReference type="InterPro" id="IPR008523">
    <property type="entry name" value="DUF805"/>
</dbReference>
<sequence>MHHYVNAMRQYAVFSGRATRSQYWLFSLVLFGMLIVALMIDQVFGDTTTDEPAGVITGLVYLAHLVPSIAVGVRRLHDTDRSGWWLLAVFVPLIGQLAVLIFMCLPSSPGRNRFDAMPGYEPHERSAGTEPATASPAHSLDQLEKIASLRASGAIDEDEFKQLKANVLTRPSR</sequence>
<feature type="transmembrane region" description="Helical" evidence="2">
    <location>
        <begin position="52"/>
        <end position="72"/>
    </location>
</feature>
<dbReference type="Proteomes" id="UP000435957">
    <property type="component" value="Unassembled WGS sequence"/>
</dbReference>
<evidence type="ECO:0000313" key="7">
    <source>
        <dbReference type="Proteomes" id="UP000435957"/>
    </source>
</evidence>
<evidence type="ECO:0000313" key="6">
    <source>
        <dbReference type="Proteomes" id="UP000216363"/>
    </source>
</evidence>
<feature type="transmembrane region" description="Helical" evidence="2">
    <location>
        <begin position="21"/>
        <end position="40"/>
    </location>
</feature>
<keyword evidence="2" id="KW-0472">Membrane</keyword>
<proteinExistence type="predicted"/>
<dbReference type="EMBL" id="WBWF01000030">
    <property type="protein sequence ID" value="KAB2699942.1"/>
    <property type="molecule type" value="Genomic_DNA"/>
</dbReference>
<feature type="domain" description="SHOCT" evidence="3">
    <location>
        <begin position="141"/>
        <end position="166"/>
    </location>
</feature>
<evidence type="ECO:0000259" key="3">
    <source>
        <dbReference type="Pfam" id="PF09851"/>
    </source>
</evidence>
<name>A0A256H0N8_9HYPH</name>
<evidence type="ECO:0000256" key="2">
    <source>
        <dbReference type="SAM" id="Phobius"/>
    </source>
</evidence>
<comment type="caution">
    <text evidence="5">The sequence shown here is derived from an EMBL/GenBank/DDBJ whole genome shotgun (WGS) entry which is preliminary data.</text>
</comment>
<keyword evidence="2" id="KW-0812">Transmembrane</keyword>
<feature type="transmembrane region" description="Helical" evidence="2">
    <location>
        <begin position="84"/>
        <end position="103"/>
    </location>
</feature>
<dbReference type="InterPro" id="IPR018649">
    <property type="entry name" value="SHOCT"/>
</dbReference>
<gene>
    <name evidence="5" type="ORF">CES86_5301</name>
    <name evidence="4" type="ORF">F9L03_24940</name>
</gene>
<dbReference type="PANTHER" id="PTHR34980:SF2">
    <property type="entry name" value="INNER MEMBRANE PROTEIN YHAH-RELATED"/>
    <property type="match status" value="1"/>
</dbReference>
<reference evidence="5 6" key="1">
    <citation type="submission" date="2017-07" db="EMBL/GenBank/DDBJ databases">
        <title>Draft genome of Ochrobactrum lupini type strain LUP21.</title>
        <authorList>
            <person name="Krzyzanowska D.M."/>
            <person name="Jafra S."/>
        </authorList>
    </citation>
    <scope>NUCLEOTIDE SEQUENCE [LARGE SCALE GENOMIC DNA]</scope>
    <source>
        <strain evidence="5 6">LUP21</strain>
    </source>
</reference>
<dbReference type="GO" id="GO:0005886">
    <property type="term" value="C:plasma membrane"/>
    <property type="evidence" value="ECO:0007669"/>
    <property type="project" value="TreeGrafter"/>
</dbReference>
<evidence type="ECO:0000256" key="1">
    <source>
        <dbReference type="SAM" id="MobiDB-lite"/>
    </source>
</evidence>
<feature type="region of interest" description="Disordered" evidence="1">
    <location>
        <begin position="115"/>
        <end position="139"/>
    </location>
</feature>
<organism evidence="5 6">
    <name type="scientific">Brucella lupini</name>
    <dbReference type="NCBI Taxonomy" id="255457"/>
    <lineage>
        <taxon>Bacteria</taxon>
        <taxon>Pseudomonadati</taxon>
        <taxon>Pseudomonadota</taxon>
        <taxon>Alphaproteobacteria</taxon>
        <taxon>Hyphomicrobiales</taxon>
        <taxon>Brucellaceae</taxon>
        <taxon>Brucella/Ochrobactrum group</taxon>
        <taxon>Brucella</taxon>
    </lineage>
</organism>
<dbReference type="Pfam" id="PF09851">
    <property type="entry name" value="SHOCT"/>
    <property type="match status" value="1"/>
</dbReference>
<dbReference type="Proteomes" id="UP000216363">
    <property type="component" value="Unassembled WGS sequence"/>
</dbReference>
<dbReference type="PANTHER" id="PTHR34980">
    <property type="entry name" value="INNER MEMBRANE PROTEIN-RELATED-RELATED"/>
    <property type="match status" value="1"/>
</dbReference>
<keyword evidence="7" id="KW-1185">Reference proteome</keyword>
<dbReference type="AlphaFoldDB" id="A0A256H0N8"/>
<protein>
    <submittedName>
        <fullName evidence="4">DUF805 domain-containing protein</fullName>
    </submittedName>
    <submittedName>
        <fullName evidence="5">Short C-terminal domain protein</fullName>
    </submittedName>
</protein>